<dbReference type="GO" id="GO:0030599">
    <property type="term" value="F:pectinesterase activity"/>
    <property type="evidence" value="ECO:0007669"/>
    <property type="project" value="InterPro"/>
</dbReference>
<evidence type="ECO:0000256" key="10">
    <source>
        <dbReference type="RuleBase" id="RU004336"/>
    </source>
</evidence>
<dbReference type="EMBL" id="CP097510">
    <property type="protein sequence ID" value="URE34680.1"/>
    <property type="molecule type" value="Genomic_DNA"/>
</dbReference>
<evidence type="ECO:0000256" key="3">
    <source>
        <dbReference type="ARBA" id="ARBA00007786"/>
    </source>
</evidence>
<dbReference type="Proteomes" id="UP001055439">
    <property type="component" value="Chromosome 8"/>
</dbReference>
<evidence type="ECO:0000256" key="7">
    <source>
        <dbReference type="ARBA" id="ARBA00023295"/>
    </source>
</evidence>
<feature type="domain" description="Pectinesterase inhibitor" evidence="12">
    <location>
        <begin position="35"/>
        <end position="190"/>
    </location>
</feature>
<dbReference type="InterPro" id="IPR012334">
    <property type="entry name" value="Pectin_lyas_fold"/>
</dbReference>
<dbReference type="GO" id="GO:0042973">
    <property type="term" value="F:glucan endo-1,3-beta-D-glucosidase activity"/>
    <property type="evidence" value="ECO:0007669"/>
    <property type="project" value="UniProtKB-ARBA"/>
</dbReference>
<evidence type="ECO:0000313" key="13">
    <source>
        <dbReference type="EMBL" id="URE34680.1"/>
    </source>
</evidence>
<dbReference type="AlphaFoldDB" id="A0A9E7HJ89"/>
<dbReference type="InterPro" id="IPR006501">
    <property type="entry name" value="Pectinesterase_inhib_dom"/>
</dbReference>
<keyword evidence="5 10" id="KW-0378">Hydrolase</keyword>
<name>A0A9E7HJ89_9LILI</name>
<evidence type="ECO:0000256" key="2">
    <source>
        <dbReference type="ARBA" id="ARBA00006027"/>
    </source>
</evidence>
<keyword evidence="6" id="KW-0063">Aspartyl esterase</keyword>
<dbReference type="SUPFAM" id="SSF51445">
    <property type="entry name" value="(Trans)glycosidases"/>
    <property type="match status" value="1"/>
</dbReference>
<dbReference type="GO" id="GO:0004857">
    <property type="term" value="F:enzyme inhibitor activity"/>
    <property type="evidence" value="ECO:0007669"/>
    <property type="project" value="InterPro"/>
</dbReference>
<evidence type="ECO:0000256" key="9">
    <source>
        <dbReference type="RuleBase" id="RU004335"/>
    </source>
</evidence>
<dbReference type="FunFam" id="2.160.20.10:FF:000001">
    <property type="entry name" value="Pectinesterase"/>
    <property type="match status" value="1"/>
</dbReference>
<dbReference type="Pfam" id="PF01095">
    <property type="entry name" value="Pectinesterase"/>
    <property type="match status" value="1"/>
</dbReference>
<comment type="similarity">
    <text evidence="2">In the N-terminal section; belongs to the PMEI family.</text>
</comment>
<protein>
    <submittedName>
        <fullName evidence="13">Pectinesterase</fullName>
    </submittedName>
</protein>
<dbReference type="NCBIfam" id="TIGR01614">
    <property type="entry name" value="PME_inhib"/>
    <property type="match status" value="1"/>
</dbReference>
<dbReference type="Gene3D" id="3.20.20.80">
    <property type="entry name" value="Glycosidases"/>
    <property type="match status" value="1"/>
</dbReference>
<dbReference type="OrthoDB" id="2019149at2759"/>
<reference evidence="13" key="1">
    <citation type="submission" date="2022-05" db="EMBL/GenBank/DDBJ databases">
        <title>The Musa troglodytarum L. genome provides insights into the mechanism of non-climacteric behaviour and enrichment of carotenoids.</title>
        <authorList>
            <person name="Wang J."/>
        </authorList>
    </citation>
    <scope>NUCLEOTIDE SEQUENCE</scope>
    <source>
        <tissue evidence="13">Leaf</tissue>
    </source>
</reference>
<evidence type="ECO:0000259" key="12">
    <source>
        <dbReference type="SMART" id="SM00856"/>
    </source>
</evidence>
<dbReference type="GO" id="GO:0005975">
    <property type="term" value="P:carbohydrate metabolic process"/>
    <property type="evidence" value="ECO:0007669"/>
    <property type="project" value="InterPro"/>
</dbReference>
<comment type="similarity">
    <text evidence="4 9">Belongs to the glycosyl hydrolase 17 family.</text>
</comment>
<dbReference type="SUPFAM" id="SSF51126">
    <property type="entry name" value="Pectin lyase-like"/>
    <property type="match status" value="1"/>
</dbReference>
<sequence length="879" mass="97771">MALTSDSLLLLLLLFLPSIYAQWSQSSSLEEAKAFEESLLHQACLNTTDHEACTSRISIECHRQGRTGPISILHGAVRGTIDEAVRAVGTLSGLAAVSSDLREEMAIHDCVELLGYSIDELGWSLEEISRIVLENRNIHHEANLRAWLSAALSNQDTCLEGFDGTDGRIRHYIHSRVAEVTQLVSNLLVMYKKMRSIIPHAPPRNGTKSDSPPWVVVDQELLHADPKALRADAVVASDGSGRYRSINEAVNRAPSHSSRRYVIYVKKGVYEENVELKKRKTNIMIVGDGMGITVISGSRNFMQGWTTFRTATFAVSGQGFIARDITFRNTAGPQNHQAVALRVDSDRSAFFRCSIEGYQDTLYAHSLRQFYRECNIYGTIDFIFGNGLTVLQRCNIYTRRPLPEQKVTITAQGRKDPNQNTGISIHDSFVHATYPTYLGRPWKPYSRTVFMQSYLSSAVQPAGWLEWAGDYGLSTLWYGEYRNYGPGSRLGGRVRWHGYHVIRDAAVASLFTVRRFIDGSSWLPATGEKYWRYGVQTREGLPPFHTKYDFEETEQTTVIGGGNGRVKAIGVCYGRLGDNLPQPSEVVDLYKSYNIGRMRIYDPNPDVLDALRGSNIQLLVDVPKEQLESLASDPSAANDWVQSNVVAYWPSVSFRYIAVGNEVIPADKAQYVLPAMQNVQNALASANLQDQIKVSTSVSTGVLGVSYPPSEGSFSSEAQTYMNPIVQFLVDNGAPLLLNVYPYFSYRDNQAQISLSYALFTSPDVVVNDGPYGYQNLFDAIVDATYASMEKVGGSSVAIVVSESGWPSAGDVETTIDNAKTYNQNLINHVAQGTPRRPGSAIEAYIFAMFNENQKNSELERNFGLFYPNKQPVYLINFS</sequence>
<evidence type="ECO:0000256" key="1">
    <source>
        <dbReference type="ARBA" id="ARBA00005184"/>
    </source>
</evidence>
<dbReference type="SMART" id="SM00856">
    <property type="entry name" value="PMEI"/>
    <property type="match status" value="1"/>
</dbReference>
<dbReference type="SUPFAM" id="SSF101148">
    <property type="entry name" value="Plant invertase/pectin methylesterase inhibitor"/>
    <property type="match status" value="1"/>
</dbReference>
<comment type="similarity">
    <text evidence="3">In the C-terminal section; belongs to the pectinesterase family.</text>
</comment>
<feature type="active site" evidence="8">
    <location>
        <position position="381"/>
    </location>
</feature>
<evidence type="ECO:0000256" key="11">
    <source>
        <dbReference type="SAM" id="SignalP"/>
    </source>
</evidence>
<organism evidence="13 14">
    <name type="scientific">Musa troglodytarum</name>
    <name type="common">fe'i banana</name>
    <dbReference type="NCBI Taxonomy" id="320322"/>
    <lineage>
        <taxon>Eukaryota</taxon>
        <taxon>Viridiplantae</taxon>
        <taxon>Streptophyta</taxon>
        <taxon>Embryophyta</taxon>
        <taxon>Tracheophyta</taxon>
        <taxon>Spermatophyta</taxon>
        <taxon>Magnoliopsida</taxon>
        <taxon>Liliopsida</taxon>
        <taxon>Zingiberales</taxon>
        <taxon>Musaceae</taxon>
        <taxon>Musa</taxon>
    </lineage>
</organism>
<dbReference type="InterPro" id="IPR011050">
    <property type="entry name" value="Pectin_lyase_fold/virulence"/>
</dbReference>
<proteinExistence type="inferred from homology"/>
<evidence type="ECO:0000256" key="8">
    <source>
        <dbReference type="PROSITE-ProRule" id="PRU10040"/>
    </source>
</evidence>
<dbReference type="PROSITE" id="PS00587">
    <property type="entry name" value="GLYCOSYL_HYDROL_F17"/>
    <property type="match status" value="1"/>
</dbReference>
<dbReference type="PROSITE" id="PS00503">
    <property type="entry name" value="PECTINESTERASE_2"/>
    <property type="match status" value="1"/>
</dbReference>
<evidence type="ECO:0000313" key="14">
    <source>
        <dbReference type="Proteomes" id="UP001055439"/>
    </source>
</evidence>
<dbReference type="InterPro" id="IPR035513">
    <property type="entry name" value="Invertase/methylesterase_inhib"/>
</dbReference>
<dbReference type="GO" id="GO:0042545">
    <property type="term" value="P:cell wall modification"/>
    <property type="evidence" value="ECO:0007669"/>
    <property type="project" value="InterPro"/>
</dbReference>
<evidence type="ECO:0000256" key="6">
    <source>
        <dbReference type="ARBA" id="ARBA00023085"/>
    </source>
</evidence>
<keyword evidence="14" id="KW-1185">Reference proteome</keyword>
<feature type="signal peptide" evidence="11">
    <location>
        <begin position="1"/>
        <end position="21"/>
    </location>
</feature>
<dbReference type="Gene3D" id="1.20.140.40">
    <property type="entry name" value="Invertase/pectin methylesterase inhibitor family protein"/>
    <property type="match status" value="1"/>
</dbReference>
<feature type="chain" id="PRO_5038565930" evidence="11">
    <location>
        <begin position="22"/>
        <end position="879"/>
    </location>
</feature>
<dbReference type="Pfam" id="PF00332">
    <property type="entry name" value="Glyco_hydro_17"/>
    <property type="match status" value="1"/>
</dbReference>
<dbReference type="FunFam" id="3.20.20.80:FF:000010">
    <property type="entry name" value="glucan endo-1,3-beta-glucosidase, basic"/>
    <property type="match status" value="1"/>
</dbReference>
<dbReference type="InterPro" id="IPR033131">
    <property type="entry name" value="Pectinesterase_Asp_AS"/>
</dbReference>
<dbReference type="CDD" id="cd15799">
    <property type="entry name" value="PMEI-like_4"/>
    <property type="match status" value="1"/>
</dbReference>
<comment type="pathway">
    <text evidence="1">Glycan metabolism; pectin degradation; 2-dehydro-3-deoxy-D-gluconate from pectin: step 1/5.</text>
</comment>
<dbReference type="PANTHER" id="PTHR31707">
    <property type="entry name" value="PECTINESTERASE"/>
    <property type="match status" value="1"/>
</dbReference>
<gene>
    <name evidence="13" type="ORF">MUK42_16607</name>
</gene>
<dbReference type="InterPro" id="IPR000490">
    <property type="entry name" value="Glyco_hydro_17"/>
</dbReference>
<dbReference type="Pfam" id="PF04043">
    <property type="entry name" value="PMEI"/>
    <property type="match status" value="1"/>
</dbReference>
<dbReference type="InterPro" id="IPR000070">
    <property type="entry name" value="Pectinesterase_cat"/>
</dbReference>
<evidence type="ECO:0000256" key="5">
    <source>
        <dbReference type="ARBA" id="ARBA00022801"/>
    </source>
</evidence>
<keyword evidence="11" id="KW-0732">Signal</keyword>
<keyword evidence="7 10" id="KW-0326">Glycosidase</keyword>
<dbReference type="InterPro" id="IPR017853">
    <property type="entry name" value="GH"/>
</dbReference>
<dbReference type="Gene3D" id="2.160.20.10">
    <property type="entry name" value="Single-stranded right-handed beta-helix, Pectin lyase-like"/>
    <property type="match status" value="1"/>
</dbReference>
<accession>A0A9E7HJ89</accession>
<evidence type="ECO:0000256" key="4">
    <source>
        <dbReference type="ARBA" id="ARBA00008773"/>
    </source>
</evidence>